<comment type="similarity">
    <text evidence="1 4">Belongs to the universal ribosomal protein uL13 family.</text>
</comment>
<gene>
    <name evidence="4" type="primary">rpl13</name>
    <name evidence="5" type="ORF">QPL79_04185</name>
</gene>
<dbReference type="NCBIfam" id="NF005004">
    <property type="entry name" value="PRK06394.1"/>
    <property type="match status" value="1"/>
</dbReference>
<dbReference type="CDD" id="cd00392">
    <property type="entry name" value="Ribosomal_L13"/>
    <property type="match status" value="1"/>
</dbReference>
<comment type="subunit">
    <text evidence="4">Part of the 50S ribosomal subunit.</text>
</comment>
<dbReference type="PANTHER" id="PTHR11545">
    <property type="entry name" value="RIBOSOMAL PROTEIN L13"/>
    <property type="match status" value="1"/>
</dbReference>
<proteinExistence type="inferred from homology"/>
<dbReference type="GO" id="GO:0006412">
    <property type="term" value="P:translation"/>
    <property type="evidence" value="ECO:0007669"/>
    <property type="project" value="UniProtKB-UniRule"/>
</dbReference>
<dbReference type="NCBIfam" id="TIGR01077">
    <property type="entry name" value="L13_A_E"/>
    <property type="match status" value="1"/>
</dbReference>
<accession>A0ABD4Z5H2</accession>
<evidence type="ECO:0000256" key="4">
    <source>
        <dbReference type="HAMAP-Rule" id="MF_01366"/>
    </source>
</evidence>
<protein>
    <recommendedName>
        <fullName evidence="4">Large ribosomal subunit protein uL13</fullName>
    </recommendedName>
</protein>
<dbReference type="AlphaFoldDB" id="A0ABD4Z5H2"/>
<evidence type="ECO:0000256" key="2">
    <source>
        <dbReference type="ARBA" id="ARBA00022980"/>
    </source>
</evidence>
<evidence type="ECO:0000313" key="5">
    <source>
        <dbReference type="EMBL" id="MDK6028552.1"/>
    </source>
</evidence>
<keyword evidence="6" id="KW-1185">Reference proteome</keyword>
<dbReference type="HAMAP" id="MF_01366">
    <property type="entry name" value="Ribosomal_uL13"/>
    <property type="match status" value="1"/>
</dbReference>
<keyword evidence="2 4" id="KW-0689">Ribosomal protein</keyword>
<dbReference type="InterPro" id="IPR005822">
    <property type="entry name" value="Ribosomal_uL13"/>
</dbReference>
<comment type="function">
    <text evidence="4">This protein is one of the early assembly proteins of the 50S ribosomal subunit, although it is not seen to bind rRNA by itself. It is important during the early stages of 50S assembly.</text>
</comment>
<dbReference type="GO" id="GO:0003735">
    <property type="term" value="F:structural constituent of ribosome"/>
    <property type="evidence" value="ECO:0007669"/>
    <property type="project" value="UniProtKB-UniRule"/>
</dbReference>
<name>A0ABD4Z5H2_9CREN</name>
<dbReference type="GO" id="GO:0022625">
    <property type="term" value="C:cytosolic large ribosomal subunit"/>
    <property type="evidence" value="ECO:0007669"/>
    <property type="project" value="UniProtKB-UniRule"/>
</dbReference>
<organism evidence="5 6">
    <name type="scientific">Ignisphaera cupida</name>
    <dbReference type="NCBI Taxonomy" id="3050454"/>
    <lineage>
        <taxon>Archaea</taxon>
        <taxon>Thermoproteota</taxon>
        <taxon>Thermoprotei</taxon>
        <taxon>Desulfurococcales</taxon>
        <taxon>Desulfurococcaceae</taxon>
        <taxon>Ignisphaera</taxon>
    </lineage>
</organism>
<dbReference type="InterPro" id="IPR005823">
    <property type="entry name" value="Ribosomal_uL13_bac-type"/>
</dbReference>
<dbReference type="InterPro" id="IPR005755">
    <property type="entry name" value="Ribosomal_uL13_euk/arc"/>
</dbReference>
<dbReference type="EMBL" id="JASNVW010000002">
    <property type="protein sequence ID" value="MDK6028552.1"/>
    <property type="molecule type" value="Genomic_DNA"/>
</dbReference>
<reference evidence="5 6" key="1">
    <citation type="submission" date="2023-05" db="EMBL/GenBank/DDBJ databases">
        <title>A new hyperthermophilic archaea 'Ignisphaera cupida' sp. nov. and description of the family 'Ignisphaeraceae' fam. nov.</title>
        <authorList>
            <person name="Podosokorskaya O.A."/>
            <person name="Elcheninov A.G."/>
            <person name="Klukina A."/>
            <person name="Merkel A.Y."/>
        </authorList>
    </citation>
    <scope>NUCLEOTIDE SEQUENCE [LARGE SCALE GENOMIC DNA]</scope>
    <source>
        <strain evidence="5 6">4213-co</strain>
    </source>
</reference>
<dbReference type="SUPFAM" id="SSF52161">
    <property type="entry name" value="Ribosomal protein L13"/>
    <property type="match status" value="1"/>
</dbReference>
<dbReference type="Gene3D" id="3.90.1180.10">
    <property type="entry name" value="Ribosomal protein L13"/>
    <property type="match status" value="1"/>
</dbReference>
<dbReference type="PIRSF" id="PIRSF002181">
    <property type="entry name" value="Ribosomal_L13"/>
    <property type="match status" value="1"/>
</dbReference>
<dbReference type="PANTHER" id="PTHR11545:SF3">
    <property type="entry name" value="LARGE RIBOSOMAL SUBUNIT PROTEIN UL13"/>
    <property type="match status" value="1"/>
</dbReference>
<evidence type="ECO:0000256" key="3">
    <source>
        <dbReference type="ARBA" id="ARBA00023274"/>
    </source>
</evidence>
<comment type="caution">
    <text evidence="5">The sequence shown here is derived from an EMBL/GenBank/DDBJ whole genome shotgun (WGS) entry which is preliminary data.</text>
</comment>
<dbReference type="RefSeq" id="WP_285273534.1">
    <property type="nucleotide sequence ID" value="NZ_JASNVW010000002.1"/>
</dbReference>
<dbReference type="InterPro" id="IPR036899">
    <property type="entry name" value="Ribosomal_uL13_sf"/>
</dbReference>
<dbReference type="Proteomes" id="UP001529235">
    <property type="component" value="Unassembled WGS sequence"/>
</dbReference>
<dbReference type="Pfam" id="PF00572">
    <property type="entry name" value="Ribosomal_L13"/>
    <property type="match status" value="1"/>
</dbReference>
<keyword evidence="3 4" id="KW-0687">Ribonucleoprotein</keyword>
<evidence type="ECO:0000313" key="6">
    <source>
        <dbReference type="Proteomes" id="UP001529235"/>
    </source>
</evidence>
<evidence type="ECO:0000256" key="1">
    <source>
        <dbReference type="ARBA" id="ARBA00006227"/>
    </source>
</evidence>
<sequence>MRVIEVSSKELYTNVLSRNIQELVIDADSMVLGRLASIVAKLALMNIKIHVVNVEKAVLTGDKNRVIEGYKLLFNVKTHKNPYRHAIHRPRNPVTLFKKTVKNMLPKHNWRGVEALKNIKAYIDIPSSFQEKDVVKIVDISIYNREAEKYITLAELAKALGWHQKV</sequence>